<dbReference type="GO" id="GO:0005737">
    <property type="term" value="C:cytoplasm"/>
    <property type="evidence" value="ECO:0007669"/>
    <property type="project" value="TreeGrafter"/>
</dbReference>
<dbReference type="SUPFAM" id="SSF48452">
    <property type="entry name" value="TPR-like"/>
    <property type="match status" value="1"/>
</dbReference>
<evidence type="ECO:0000256" key="5">
    <source>
        <dbReference type="PROSITE-ProRule" id="PRU00339"/>
    </source>
</evidence>
<sequence>MNHSLRGESSQSQVSDNESSFLINDLCNVIANQVKNSSDIEILSINNEELMFSLQDLDDETQLYYDMEKEQNVTIDDYVKMKFLEHPCLNGSFVQYKNEKMKKVNAQIYKKVENPGYGPIVDTAMFRVVYEYAFYLQNLEDPLDSSRYKNNLGVIDIKKDMFTLAGIQDCITTMKYKEQSLFWISHELMYGALGVKPRIPEKADFIARIKISKLYDSEGNEVKMKITKFEETMQQAAKAYSLAKTHFNKSDYTAAISFYRKWINILENTHLANEEQENEAKECLIKMYMNICVCYNKIENPQRTCLAMRELEKLTSIAGNVKALYAKGRALMMLHHEPEAQKFFEAALKIEPKNERLLNKLEELKAIIASKKRHATQMQYLKVNNERQTAESREKQTLIDKFLNSLPD</sequence>
<dbReference type="Pfam" id="PF00254">
    <property type="entry name" value="FKBP_C"/>
    <property type="match status" value="1"/>
</dbReference>
<gene>
    <name evidence="7" type="ORF">CHIRRI_LOCUS8554</name>
</gene>
<dbReference type="InterPro" id="IPR019734">
    <property type="entry name" value="TPR_rpt"/>
</dbReference>
<dbReference type="PANTHER" id="PTHR46674:SF1">
    <property type="entry name" value="INACTIVE PEPTIDYL-PROLYL CIS-TRANS ISOMERASE FKBP6"/>
    <property type="match status" value="1"/>
</dbReference>
<comment type="catalytic activity">
    <reaction evidence="4">
        <text>[protein]-peptidylproline (omega=180) = [protein]-peptidylproline (omega=0)</text>
        <dbReference type="Rhea" id="RHEA:16237"/>
        <dbReference type="Rhea" id="RHEA-COMP:10747"/>
        <dbReference type="Rhea" id="RHEA-COMP:10748"/>
        <dbReference type="ChEBI" id="CHEBI:83833"/>
        <dbReference type="ChEBI" id="CHEBI:83834"/>
        <dbReference type="EC" id="5.2.1.8"/>
    </reaction>
</comment>
<dbReference type="Gene3D" id="3.10.50.40">
    <property type="match status" value="1"/>
</dbReference>
<comment type="similarity">
    <text evidence="1">Belongs to the FKBP6 family.</text>
</comment>
<dbReference type="GO" id="GO:0051879">
    <property type="term" value="F:Hsp90 protein binding"/>
    <property type="evidence" value="ECO:0007669"/>
    <property type="project" value="TreeGrafter"/>
</dbReference>
<keyword evidence="2" id="KW-0677">Repeat</keyword>
<dbReference type="PANTHER" id="PTHR46674">
    <property type="entry name" value="INACTIVE PEPTIDYL-PROLYL CIS-TRANS ISOMERASE FKBP6"/>
    <property type="match status" value="1"/>
</dbReference>
<dbReference type="Gene3D" id="1.25.40.10">
    <property type="entry name" value="Tetratricopeptide repeat domain"/>
    <property type="match status" value="1"/>
</dbReference>
<dbReference type="EC" id="5.2.1.8" evidence="4"/>
<dbReference type="InterPro" id="IPR013105">
    <property type="entry name" value="TPR_2"/>
</dbReference>
<evidence type="ECO:0000313" key="8">
    <source>
        <dbReference type="Proteomes" id="UP001153620"/>
    </source>
</evidence>
<dbReference type="GO" id="GO:0034587">
    <property type="term" value="P:piRNA processing"/>
    <property type="evidence" value="ECO:0007669"/>
    <property type="project" value="TreeGrafter"/>
</dbReference>
<dbReference type="SMART" id="SM00028">
    <property type="entry name" value="TPR"/>
    <property type="match status" value="2"/>
</dbReference>
<evidence type="ECO:0000256" key="3">
    <source>
        <dbReference type="ARBA" id="ARBA00022803"/>
    </source>
</evidence>
<evidence type="ECO:0000259" key="6">
    <source>
        <dbReference type="PROSITE" id="PS50059"/>
    </source>
</evidence>
<organism evidence="7 8">
    <name type="scientific">Chironomus riparius</name>
    <dbReference type="NCBI Taxonomy" id="315576"/>
    <lineage>
        <taxon>Eukaryota</taxon>
        <taxon>Metazoa</taxon>
        <taxon>Ecdysozoa</taxon>
        <taxon>Arthropoda</taxon>
        <taxon>Hexapoda</taxon>
        <taxon>Insecta</taxon>
        <taxon>Pterygota</taxon>
        <taxon>Neoptera</taxon>
        <taxon>Endopterygota</taxon>
        <taxon>Diptera</taxon>
        <taxon>Nematocera</taxon>
        <taxon>Chironomoidea</taxon>
        <taxon>Chironomidae</taxon>
        <taxon>Chironominae</taxon>
        <taxon>Chironomus</taxon>
    </lineage>
</organism>
<keyword evidence="4" id="KW-0413">Isomerase</keyword>
<dbReference type="SUPFAM" id="SSF54534">
    <property type="entry name" value="FKBP-like"/>
    <property type="match status" value="1"/>
</dbReference>
<evidence type="ECO:0000256" key="4">
    <source>
        <dbReference type="PROSITE-ProRule" id="PRU00277"/>
    </source>
</evidence>
<keyword evidence="8" id="KW-1185">Reference proteome</keyword>
<accession>A0A9N9WVL1</accession>
<proteinExistence type="inferred from homology"/>
<dbReference type="InterPro" id="IPR042282">
    <property type="entry name" value="FKBP6/shu"/>
</dbReference>
<dbReference type="GO" id="GO:0003755">
    <property type="term" value="F:peptidyl-prolyl cis-trans isomerase activity"/>
    <property type="evidence" value="ECO:0007669"/>
    <property type="project" value="UniProtKB-KW"/>
</dbReference>
<dbReference type="InterPro" id="IPR001179">
    <property type="entry name" value="PPIase_FKBP_dom"/>
</dbReference>
<dbReference type="Proteomes" id="UP001153620">
    <property type="component" value="Chromosome 2"/>
</dbReference>
<evidence type="ECO:0000313" key="7">
    <source>
        <dbReference type="EMBL" id="CAG9805685.1"/>
    </source>
</evidence>
<feature type="repeat" description="TPR" evidence="5">
    <location>
        <begin position="321"/>
        <end position="354"/>
    </location>
</feature>
<reference evidence="7" key="1">
    <citation type="submission" date="2022-01" db="EMBL/GenBank/DDBJ databases">
        <authorList>
            <person name="King R."/>
        </authorList>
    </citation>
    <scope>NUCLEOTIDE SEQUENCE</scope>
</reference>
<dbReference type="InterPro" id="IPR011990">
    <property type="entry name" value="TPR-like_helical_dom_sf"/>
</dbReference>
<evidence type="ECO:0000256" key="2">
    <source>
        <dbReference type="ARBA" id="ARBA00022737"/>
    </source>
</evidence>
<dbReference type="GO" id="GO:0007283">
    <property type="term" value="P:spermatogenesis"/>
    <property type="evidence" value="ECO:0007669"/>
    <property type="project" value="TreeGrafter"/>
</dbReference>
<dbReference type="EMBL" id="OU895878">
    <property type="protein sequence ID" value="CAG9805685.1"/>
    <property type="molecule type" value="Genomic_DNA"/>
</dbReference>
<dbReference type="Pfam" id="PF07719">
    <property type="entry name" value="TPR_2"/>
    <property type="match status" value="1"/>
</dbReference>
<keyword evidence="3 5" id="KW-0802">TPR repeat</keyword>
<dbReference type="AlphaFoldDB" id="A0A9N9WVL1"/>
<dbReference type="PROSITE" id="PS50059">
    <property type="entry name" value="FKBP_PPIASE"/>
    <property type="match status" value="1"/>
</dbReference>
<evidence type="ECO:0000256" key="1">
    <source>
        <dbReference type="ARBA" id="ARBA00009648"/>
    </source>
</evidence>
<reference evidence="7" key="2">
    <citation type="submission" date="2022-10" db="EMBL/GenBank/DDBJ databases">
        <authorList>
            <consortium name="ENA_rothamsted_submissions"/>
            <consortium name="culmorum"/>
            <person name="King R."/>
        </authorList>
    </citation>
    <scope>NUCLEOTIDE SEQUENCE</scope>
</reference>
<keyword evidence="4" id="KW-0697">Rotamase</keyword>
<feature type="domain" description="PPIase FKBP-type" evidence="6">
    <location>
        <begin position="125"/>
        <end position="215"/>
    </location>
</feature>
<protein>
    <recommendedName>
        <fullName evidence="4">peptidylprolyl isomerase</fullName>
        <ecNumber evidence="4">5.2.1.8</ecNumber>
    </recommendedName>
</protein>
<dbReference type="InterPro" id="IPR046357">
    <property type="entry name" value="PPIase_dom_sf"/>
</dbReference>
<dbReference type="OrthoDB" id="8116123at2759"/>
<dbReference type="PROSITE" id="PS50005">
    <property type="entry name" value="TPR"/>
    <property type="match status" value="1"/>
</dbReference>
<name>A0A9N9WVL1_9DIPT</name>